<evidence type="ECO:0000313" key="2">
    <source>
        <dbReference type="Proteomes" id="UP000789759"/>
    </source>
</evidence>
<comment type="caution">
    <text evidence="1">The sequence shown here is derived from an EMBL/GenBank/DDBJ whole genome shotgun (WGS) entry which is preliminary data.</text>
</comment>
<accession>A0A9N9FGA2</accession>
<dbReference type="Proteomes" id="UP000789759">
    <property type="component" value="Unassembled WGS sequence"/>
</dbReference>
<dbReference type="EMBL" id="CAJVQA010002019">
    <property type="protein sequence ID" value="CAG8533966.1"/>
    <property type="molecule type" value="Genomic_DNA"/>
</dbReference>
<evidence type="ECO:0000313" key="1">
    <source>
        <dbReference type="EMBL" id="CAG8533966.1"/>
    </source>
</evidence>
<sequence length="286" mass="33582">MKQPINLNWESRLRDKKVTEMQPIEKTIERQEIEIINDSINKKSGSTSKPKRKLGLSMIEILKFYNRKNLAKVLKRMVLLPKTNFINYEEATINIVSKRLLNKIGLEIDEESLIVIVIVMRAKAKTLEKQKLYLKYLDKLAEVLISNTRAKILVSDEEVEFDNENKDTFDEFDYEEKEEPGEPKGLFTENWPIMYKENPALYLTNIKEVPSQGREKEKKHFKKKLQELLNNKFRTTAVEKVEQAQKLAKKRHDRQLRIMENLEKGNSVLVYKASQATSRSNKLDPK</sequence>
<reference evidence="1" key="1">
    <citation type="submission" date="2021-06" db="EMBL/GenBank/DDBJ databases">
        <authorList>
            <person name="Kallberg Y."/>
            <person name="Tangrot J."/>
            <person name="Rosling A."/>
        </authorList>
    </citation>
    <scope>NUCLEOTIDE SEQUENCE</scope>
    <source>
        <strain evidence="1">FL966</strain>
    </source>
</reference>
<gene>
    <name evidence="1" type="ORF">CPELLU_LOCUS3978</name>
</gene>
<keyword evidence="2" id="KW-1185">Reference proteome</keyword>
<dbReference type="AlphaFoldDB" id="A0A9N9FGA2"/>
<name>A0A9N9FGA2_9GLOM</name>
<organism evidence="1 2">
    <name type="scientific">Cetraspora pellucida</name>
    <dbReference type="NCBI Taxonomy" id="1433469"/>
    <lineage>
        <taxon>Eukaryota</taxon>
        <taxon>Fungi</taxon>
        <taxon>Fungi incertae sedis</taxon>
        <taxon>Mucoromycota</taxon>
        <taxon>Glomeromycotina</taxon>
        <taxon>Glomeromycetes</taxon>
        <taxon>Diversisporales</taxon>
        <taxon>Gigasporaceae</taxon>
        <taxon>Cetraspora</taxon>
    </lineage>
</organism>
<proteinExistence type="predicted"/>
<protein>
    <submittedName>
        <fullName evidence="1">1743_t:CDS:1</fullName>
    </submittedName>
</protein>